<protein>
    <recommendedName>
        <fullName evidence="3">CS domain-containing protein</fullName>
    </recommendedName>
</protein>
<dbReference type="PANTHER" id="PTHR22932">
    <property type="entry name" value="TELOMERASE-BINDING PROTEIN P23 HSP90 CO-CHAPERONE"/>
    <property type="match status" value="1"/>
</dbReference>
<dbReference type="PANTHER" id="PTHR22932:SF1">
    <property type="entry name" value="CO-CHAPERONE PROTEIN DAF-41"/>
    <property type="match status" value="1"/>
</dbReference>
<name>A0A7M5UKB8_9CNID</name>
<dbReference type="Pfam" id="PF04969">
    <property type="entry name" value="CS"/>
    <property type="match status" value="1"/>
</dbReference>
<sequence>MADTLPPQILWAQRNDKVFVSIQLDDVSDENITVNTEKLTFSGKSRNKNYAVDLEFNGSIIPEESKQRKGGREYFFELKKKEEGPYWPRLLKDNKKRQYLKIDFNRWKDEDESDDETAAGGGPGYDDANLESMMAQMGGGMGGMGGMPGMGGMGGMPGMGGMGGMGGAPSFDPDDDEISDDSDDDDIPELESDIATDKKE</sequence>
<dbReference type="InterPro" id="IPR045250">
    <property type="entry name" value="p23-like"/>
</dbReference>
<feature type="compositionally biased region" description="Acidic residues" evidence="2">
    <location>
        <begin position="172"/>
        <end position="194"/>
    </location>
</feature>
<feature type="domain" description="CS" evidence="3">
    <location>
        <begin position="4"/>
        <end position="91"/>
    </location>
</feature>
<organism evidence="4 5">
    <name type="scientific">Clytia hemisphaerica</name>
    <dbReference type="NCBI Taxonomy" id="252671"/>
    <lineage>
        <taxon>Eukaryota</taxon>
        <taxon>Metazoa</taxon>
        <taxon>Cnidaria</taxon>
        <taxon>Hydrozoa</taxon>
        <taxon>Hydroidolina</taxon>
        <taxon>Leptothecata</taxon>
        <taxon>Obeliida</taxon>
        <taxon>Clytiidae</taxon>
        <taxon>Clytia</taxon>
    </lineage>
</organism>
<dbReference type="CDD" id="cd06465">
    <property type="entry name" value="p23_hB-ind1_like"/>
    <property type="match status" value="1"/>
</dbReference>
<dbReference type="OrthoDB" id="1564555at2759"/>
<dbReference type="GO" id="GO:0051131">
    <property type="term" value="P:chaperone-mediated protein complex assembly"/>
    <property type="evidence" value="ECO:0007669"/>
    <property type="project" value="TreeGrafter"/>
</dbReference>
<dbReference type="GeneID" id="136815135"/>
<proteinExistence type="inferred from homology"/>
<dbReference type="GO" id="GO:0006457">
    <property type="term" value="P:protein folding"/>
    <property type="evidence" value="ECO:0007669"/>
    <property type="project" value="TreeGrafter"/>
</dbReference>
<dbReference type="FunFam" id="2.60.40.790:FF:000013">
    <property type="entry name" value="Very-long-chain (3R)-3-hydroxyacyl-CoA dehydratase"/>
    <property type="match status" value="1"/>
</dbReference>
<evidence type="ECO:0000313" key="4">
    <source>
        <dbReference type="EnsemblMetazoa" id="CLYHEMP011102.1"/>
    </source>
</evidence>
<dbReference type="AlphaFoldDB" id="A0A7M5UKB8"/>
<dbReference type="GO" id="GO:0051087">
    <property type="term" value="F:protein-folding chaperone binding"/>
    <property type="evidence" value="ECO:0007669"/>
    <property type="project" value="TreeGrafter"/>
</dbReference>
<dbReference type="EnsemblMetazoa" id="CLYHEMT011102.1">
    <property type="protein sequence ID" value="CLYHEMP011102.1"/>
    <property type="gene ID" value="CLYHEMG011102"/>
</dbReference>
<dbReference type="RefSeq" id="XP_066927683.1">
    <property type="nucleotide sequence ID" value="XM_067071582.1"/>
</dbReference>
<evidence type="ECO:0000256" key="1">
    <source>
        <dbReference type="ARBA" id="ARBA00025733"/>
    </source>
</evidence>
<dbReference type="Proteomes" id="UP000594262">
    <property type="component" value="Unplaced"/>
</dbReference>
<reference evidence="4" key="1">
    <citation type="submission" date="2021-01" db="UniProtKB">
        <authorList>
            <consortium name="EnsemblMetazoa"/>
        </authorList>
    </citation>
    <scope>IDENTIFICATION</scope>
</reference>
<evidence type="ECO:0000256" key="2">
    <source>
        <dbReference type="SAM" id="MobiDB-lite"/>
    </source>
</evidence>
<dbReference type="Gene3D" id="2.60.40.790">
    <property type="match status" value="1"/>
</dbReference>
<keyword evidence="5" id="KW-1185">Reference proteome</keyword>
<dbReference type="InterPro" id="IPR007052">
    <property type="entry name" value="CS_dom"/>
</dbReference>
<feature type="region of interest" description="Disordered" evidence="2">
    <location>
        <begin position="152"/>
        <end position="200"/>
    </location>
</feature>
<evidence type="ECO:0000259" key="3">
    <source>
        <dbReference type="PROSITE" id="PS51203"/>
    </source>
</evidence>
<evidence type="ECO:0000313" key="5">
    <source>
        <dbReference type="Proteomes" id="UP000594262"/>
    </source>
</evidence>
<dbReference type="SUPFAM" id="SSF49764">
    <property type="entry name" value="HSP20-like chaperones"/>
    <property type="match status" value="1"/>
</dbReference>
<dbReference type="PROSITE" id="PS51203">
    <property type="entry name" value="CS"/>
    <property type="match status" value="1"/>
</dbReference>
<dbReference type="GO" id="GO:0005634">
    <property type="term" value="C:nucleus"/>
    <property type="evidence" value="ECO:0007669"/>
    <property type="project" value="TreeGrafter"/>
</dbReference>
<comment type="similarity">
    <text evidence="1">Belongs to the p23/wos2 family.</text>
</comment>
<dbReference type="GO" id="GO:0005829">
    <property type="term" value="C:cytosol"/>
    <property type="evidence" value="ECO:0007669"/>
    <property type="project" value="TreeGrafter"/>
</dbReference>
<feature type="region of interest" description="Disordered" evidence="2">
    <location>
        <begin position="109"/>
        <end position="130"/>
    </location>
</feature>
<accession>A0A7M5UKB8</accession>
<feature type="compositionally biased region" description="Gly residues" evidence="2">
    <location>
        <begin position="152"/>
        <end position="167"/>
    </location>
</feature>
<dbReference type="GO" id="GO:0051879">
    <property type="term" value="F:Hsp90 protein binding"/>
    <property type="evidence" value="ECO:0007669"/>
    <property type="project" value="InterPro"/>
</dbReference>
<dbReference type="InterPro" id="IPR008978">
    <property type="entry name" value="HSP20-like_chaperone"/>
</dbReference>